<dbReference type="EMBL" id="AZEA01000021">
    <property type="protein sequence ID" value="KRK87400.1"/>
    <property type="molecule type" value="Genomic_DNA"/>
</dbReference>
<feature type="transmembrane region" description="Helical" evidence="8">
    <location>
        <begin position="734"/>
        <end position="753"/>
    </location>
</feature>
<keyword evidence="6 8" id="KW-0472">Membrane</keyword>
<evidence type="ECO:0000256" key="1">
    <source>
        <dbReference type="ARBA" id="ARBA00004651"/>
    </source>
</evidence>
<evidence type="ECO:0000256" key="7">
    <source>
        <dbReference type="SAM" id="Coils"/>
    </source>
</evidence>
<dbReference type="PANTHER" id="PTHR33406">
    <property type="entry name" value="MEMBRANE PROTEIN MJ1562-RELATED"/>
    <property type="match status" value="1"/>
</dbReference>
<sequence length="903" mass="100017">MKETIAKLHKNRLFTLLVWLIIAFIAIITAPNVTDTLQSYSQPTFSQNSQPAKAQSMRKDWGYNLGKASTINVVYTNPKGKITPKQQTKIDTALNKLKQHQSFYSIKKIVTLNTNVAGKQQLLSKDGSTQIASLDIDAQNNTLRVLTNELVNEVKVSGLKSYITSPEIVRDVNNEKTAQVTNIILITLFVVSMLIVGIYFRSIFAPIISFITLFAAFVTSFSGSVALAKHFNFAFTQYAPLEIGIATVVLGTIWNIYIYRKLRSVLSMQREARYATQQTISALRFPIIIVGSALAVIFACCGFINYDQLQSLWVLGITYVVLMLAVLTLNAVFMAALGESLFWPSNAPLTAMKSHFWNRATDFSLWQPIAAFLVVLYLTLPFIYFYHTSLNYSPMTNLAKTNQAVKGAHVLQAHFSQGKATPITIYLKNDQPLDNEKYLQHLDQLTTKLQHTKGVSAAYSLTQPSGMPIEKYYVSNQLESIGLNAKQATGQLSQASNGIDSSGSNLNLSGLKQQVKEMQELVKQSNKIVQDSSSLASQVNSVAANSSVTVQQGASARVRAYQKRINELNQSLQAVSAGISQLNAEGSVIQNYGQNSANNLQSYSQQISQVQKQLKQVGSQVNSSTDQLNNIYDYLNGLQKSGAANVYYITKAQLADTDFLQTMLNYTSQDKKITTIQVVMKNAPSSKTNIKQVKTLEQQVHLQLRGTPLSSDQIAFTGEPVTQSMNQSKMNHHFITLLAIVIIGILVTVFIVSRSILQPLYWTIAFVMSAVTGFQLTYLTMHYATGTNQFDWQVPILAVSILTAVAAWQIIALGLSFRYTELSLLEWIRPTMASYGKIVRYILLVVIALAIGLTFGASFAMVETALIVIYTVCVYYLILPMIVTSMGKLAVTLPNKKNILKNK</sequence>
<feature type="transmembrane region" description="Helical" evidence="8">
    <location>
        <begin position="180"/>
        <end position="200"/>
    </location>
</feature>
<evidence type="ECO:0000256" key="4">
    <source>
        <dbReference type="ARBA" id="ARBA00022692"/>
    </source>
</evidence>
<feature type="domain" description="Membrane transport protein MMPL" evidence="9">
    <location>
        <begin position="66"/>
        <end position="369"/>
    </location>
</feature>
<evidence type="ECO:0000259" key="9">
    <source>
        <dbReference type="Pfam" id="PF03176"/>
    </source>
</evidence>
<feature type="transmembrane region" description="Helical" evidence="8">
    <location>
        <begin position="239"/>
        <end position="259"/>
    </location>
</feature>
<dbReference type="GO" id="GO:0005886">
    <property type="term" value="C:plasma membrane"/>
    <property type="evidence" value="ECO:0007669"/>
    <property type="project" value="UniProtKB-SubCell"/>
</dbReference>
<proteinExistence type="inferred from homology"/>
<evidence type="ECO:0000256" key="8">
    <source>
        <dbReference type="SAM" id="Phobius"/>
    </source>
</evidence>
<dbReference type="RefSeq" id="WP_057826111.1">
    <property type="nucleotide sequence ID" value="NZ_AZEA01000021.1"/>
</dbReference>
<keyword evidence="3" id="KW-1003">Cell membrane</keyword>
<keyword evidence="5 8" id="KW-1133">Transmembrane helix</keyword>
<name>A0A0R1KVX5_9LACO</name>
<dbReference type="Proteomes" id="UP000051581">
    <property type="component" value="Unassembled WGS sequence"/>
</dbReference>
<feature type="transmembrane region" description="Helical" evidence="8">
    <location>
        <begin position="312"/>
        <end position="342"/>
    </location>
</feature>
<keyword evidence="11" id="KW-1185">Reference proteome</keyword>
<dbReference type="OrthoDB" id="2321896at2"/>
<comment type="subcellular location">
    <subcellularLocation>
        <location evidence="1">Cell membrane</location>
        <topology evidence="1">Multi-pass membrane protein</topology>
    </subcellularLocation>
</comment>
<evidence type="ECO:0000313" key="11">
    <source>
        <dbReference type="Proteomes" id="UP000051581"/>
    </source>
</evidence>
<comment type="caution">
    <text evidence="10">The sequence shown here is derived from an EMBL/GenBank/DDBJ whole genome shotgun (WGS) entry which is preliminary data.</text>
</comment>
<feature type="transmembrane region" description="Helical" evidence="8">
    <location>
        <begin position="363"/>
        <end position="386"/>
    </location>
</feature>
<dbReference type="AlphaFoldDB" id="A0A0R1KVX5"/>
<reference evidence="10 11" key="1">
    <citation type="journal article" date="2015" name="Genome Announc.">
        <title>Expanding the biotechnology potential of lactobacilli through comparative genomics of 213 strains and associated genera.</title>
        <authorList>
            <person name="Sun Z."/>
            <person name="Harris H.M."/>
            <person name="McCann A."/>
            <person name="Guo C."/>
            <person name="Argimon S."/>
            <person name="Zhang W."/>
            <person name="Yang X."/>
            <person name="Jeffery I.B."/>
            <person name="Cooney J.C."/>
            <person name="Kagawa T.F."/>
            <person name="Liu W."/>
            <person name="Song Y."/>
            <person name="Salvetti E."/>
            <person name="Wrobel A."/>
            <person name="Rasinkangas P."/>
            <person name="Parkhill J."/>
            <person name="Rea M.C."/>
            <person name="O'Sullivan O."/>
            <person name="Ritari J."/>
            <person name="Douillard F.P."/>
            <person name="Paul Ross R."/>
            <person name="Yang R."/>
            <person name="Briner A.E."/>
            <person name="Felis G.E."/>
            <person name="de Vos W.M."/>
            <person name="Barrangou R."/>
            <person name="Klaenhammer T.R."/>
            <person name="Caufield P.W."/>
            <person name="Cui Y."/>
            <person name="Zhang H."/>
            <person name="O'Toole P.W."/>
        </authorList>
    </citation>
    <scope>NUCLEOTIDE SEQUENCE [LARGE SCALE GENOMIC DNA]</scope>
    <source>
        <strain evidence="10 11">DSM 19904</strain>
    </source>
</reference>
<dbReference type="Pfam" id="PF03176">
    <property type="entry name" value="MMPL"/>
    <property type="match status" value="2"/>
</dbReference>
<keyword evidence="4 8" id="KW-0812">Transmembrane</keyword>
<feature type="coiled-coil region" evidence="7">
    <location>
        <begin position="508"/>
        <end position="620"/>
    </location>
</feature>
<organism evidence="10 11">
    <name type="scientific">Lentilactobacillus sunkii DSM 19904</name>
    <dbReference type="NCBI Taxonomy" id="1423808"/>
    <lineage>
        <taxon>Bacteria</taxon>
        <taxon>Bacillati</taxon>
        <taxon>Bacillota</taxon>
        <taxon>Bacilli</taxon>
        <taxon>Lactobacillales</taxon>
        <taxon>Lactobacillaceae</taxon>
        <taxon>Lentilactobacillus</taxon>
    </lineage>
</organism>
<feature type="transmembrane region" description="Helical" evidence="8">
    <location>
        <begin position="867"/>
        <end position="891"/>
    </location>
</feature>
<dbReference type="InterPro" id="IPR004869">
    <property type="entry name" value="MMPL_dom"/>
</dbReference>
<evidence type="ECO:0000256" key="5">
    <source>
        <dbReference type="ARBA" id="ARBA00022989"/>
    </source>
</evidence>
<evidence type="ECO:0000256" key="6">
    <source>
        <dbReference type="ARBA" id="ARBA00023136"/>
    </source>
</evidence>
<feature type="domain" description="Membrane transport protein MMPL" evidence="9">
    <location>
        <begin position="570"/>
        <end position="807"/>
    </location>
</feature>
<feature type="transmembrane region" description="Helical" evidence="8">
    <location>
        <begin position="760"/>
        <end position="784"/>
    </location>
</feature>
<feature type="transmembrane region" description="Helical" evidence="8">
    <location>
        <begin position="796"/>
        <end position="817"/>
    </location>
</feature>
<feature type="transmembrane region" description="Helical" evidence="8">
    <location>
        <begin position="838"/>
        <end position="861"/>
    </location>
</feature>
<dbReference type="Gene3D" id="1.20.1640.10">
    <property type="entry name" value="Multidrug efflux transporter AcrB transmembrane domain"/>
    <property type="match status" value="1"/>
</dbReference>
<evidence type="ECO:0000256" key="3">
    <source>
        <dbReference type="ARBA" id="ARBA00022475"/>
    </source>
</evidence>
<dbReference type="InterPro" id="IPR050545">
    <property type="entry name" value="Mycobact_MmpL"/>
</dbReference>
<keyword evidence="7" id="KW-0175">Coiled coil</keyword>
<feature type="transmembrane region" description="Helical" evidence="8">
    <location>
        <begin position="12"/>
        <end position="33"/>
    </location>
</feature>
<protein>
    <submittedName>
        <fullName evidence="10">RND superfamily drug exporter</fullName>
    </submittedName>
</protein>
<accession>A0A0R1KVX5</accession>
<dbReference type="SUPFAM" id="SSF82866">
    <property type="entry name" value="Multidrug efflux transporter AcrB transmembrane domain"/>
    <property type="match status" value="2"/>
</dbReference>
<gene>
    <name evidence="10" type="ORF">FD17_GL001294</name>
</gene>
<feature type="transmembrane region" description="Helical" evidence="8">
    <location>
        <begin position="280"/>
        <end position="306"/>
    </location>
</feature>
<dbReference type="PANTHER" id="PTHR33406:SF6">
    <property type="entry name" value="MEMBRANE PROTEIN YDGH-RELATED"/>
    <property type="match status" value="1"/>
</dbReference>
<feature type="transmembrane region" description="Helical" evidence="8">
    <location>
        <begin position="207"/>
        <end position="227"/>
    </location>
</feature>
<evidence type="ECO:0000256" key="2">
    <source>
        <dbReference type="ARBA" id="ARBA00010157"/>
    </source>
</evidence>
<evidence type="ECO:0000313" key="10">
    <source>
        <dbReference type="EMBL" id="KRK87400.1"/>
    </source>
</evidence>
<comment type="similarity">
    <text evidence="2">Belongs to the resistance-nodulation-cell division (RND) (TC 2.A.6) family. MmpL subfamily.</text>
</comment>
<dbReference type="PATRIC" id="fig|1423808.3.peg.1307"/>